<comment type="similarity">
    <text evidence="7">Belongs to the type IV zinc-finger family. Class B subfamily.</text>
</comment>
<evidence type="ECO:0000259" key="9">
    <source>
        <dbReference type="SMART" id="SM00401"/>
    </source>
</evidence>
<organism evidence="10 11">
    <name type="scientific">Brassica cretica</name>
    <name type="common">Mustard</name>
    <dbReference type="NCBI Taxonomy" id="69181"/>
    <lineage>
        <taxon>Eukaryota</taxon>
        <taxon>Viridiplantae</taxon>
        <taxon>Streptophyta</taxon>
        <taxon>Embryophyta</taxon>
        <taxon>Tracheophyta</taxon>
        <taxon>Spermatophyta</taxon>
        <taxon>Magnoliopsida</taxon>
        <taxon>eudicotyledons</taxon>
        <taxon>Gunneridae</taxon>
        <taxon>Pentapetalae</taxon>
        <taxon>rosids</taxon>
        <taxon>malvids</taxon>
        <taxon>Brassicales</taxon>
        <taxon>Brassicaceae</taxon>
        <taxon>Brassiceae</taxon>
        <taxon>Brassica</taxon>
    </lineage>
</organism>
<comment type="function">
    <text evidence="8">Transcriptional regulator that specifically binds 5'-GATA-3' or 5'-GAT-3' motifs within gene promoters.</text>
</comment>
<evidence type="ECO:0000313" key="10">
    <source>
        <dbReference type="EMBL" id="KAF2554163.1"/>
    </source>
</evidence>
<dbReference type="InterPro" id="IPR013088">
    <property type="entry name" value="Znf_NHR/GATA"/>
</dbReference>
<comment type="caution">
    <text evidence="10">The sequence shown here is derived from an EMBL/GenBank/DDBJ whole genome shotgun (WGS) entry which is preliminary data.</text>
</comment>
<keyword evidence="4" id="KW-0805">Transcription regulation</keyword>
<protein>
    <recommendedName>
        <fullName evidence="9">GATA-type domain-containing protein</fullName>
    </recommendedName>
</protein>
<dbReference type="SUPFAM" id="SSF57716">
    <property type="entry name" value="Glucocorticoid receptor-like (DNA-binding domain)"/>
    <property type="match status" value="1"/>
</dbReference>
<dbReference type="PANTHER" id="PTHR47172:SF9">
    <property type="entry name" value="GATA TRANSCRIPTION FACTOR 23"/>
    <property type="match status" value="1"/>
</dbReference>
<keyword evidence="1" id="KW-0479">Metal-binding</keyword>
<sequence>MGRTPLEVRKEGSNLAIVSPKFLAYCGIKKELALKTKMEEEKKTVRCCSERKTTKTPMWRGGPSCPKSLCNAWGIRFRKQRRSELLGIRIIHSHKDYKKINPSPSSLSFSHGGVPLKKRRILKEEEQAALCLLLLSRNSAFA</sequence>
<evidence type="ECO:0000256" key="2">
    <source>
        <dbReference type="ARBA" id="ARBA00022771"/>
    </source>
</evidence>
<keyword evidence="3" id="KW-0862">Zinc</keyword>
<dbReference type="Pfam" id="PF00320">
    <property type="entry name" value="GATA"/>
    <property type="match status" value="1"/>
</dbReference>
<reference evidence="10" key="1">
    <citation type="submission" date="2019-12" db="EMBL/GenBank/DDBJ databases">
        <title>Genome sequencing and annotation of Brassica cretica.</title>
        <authorList>
            <person name="Studholme D.J."/>
            <person name="Sarris P.F."/>
        </authorList>
    </citation>
    <scope>NUCLEOTIDE SEQUENCE</scope>
    <source>
        <strain evidence="10">PFS-001/15</strain>
        <tissue evidence="10">Leaf</tissue>
    </source>
</reference>
<evidence type="ECO:0000313" key="11">
    <source>
        <dbReference type="Proteomes" id="UP000712281"/>
    </source>
</evidence>
<proteinExistence type="inferred from homology"/>
<accession>A0A8S9H7V0</accession>
<dbReference type="SMART" id="SM00401">
    <property type="entry name" value="ZnF_GATA"/>
    <property type="match status" value="1"/>
</dbReference>
<evidence type="ECO:0000256" key="1">
    <source>
        <dbReference type="ARBA" id="ARBA00022723"/>
    </source>
</evidence>
<keyword evidence="2" id="KW-0863">Zinc-finger</keyword>
<evidence type="ECO:0000256" key="4">
    <source>
        <dbReference type="ARBA" id="ARBA00023015"/>
    </source>
</evidence>
<feature type="domain" description="GATA-type" evidence="9">
    <location>
        <begin position="42"/>
        <end position="98"/>
    </location>
</feature>
<keyword evidence="5" id="KW-0238">DNA-binding</keyword>
<evidence type="ECO:0000256" key="7">
    <source>
        <dbReference type="ARBA" id="ARBA00024019"/>
    </source>
</evidence>
<evidence type="ECO:0000256" key="5">
    <source>
        <dbReference type="ARBA" id="ARBA00023125"/>
    </source>
</evidence>
<evidence type="ECO:0000256" key="6">
    <source>
        <dbReference type="ARBA" id="ARBA00023163"/>
    </source>
</evidence>
<dbReference type="AlphaFoldDB" id="A0A8S9H7V0"/>
<evidence type="ECO:0000256" key="8">
    <source>
        <dbReference type="ARBA" id="ARBA00037539"/>
    </source>
</evidence>
<evidence type="ECO:0000256" key="3">
    <source>
        <dbReference type="ARBA" id="ARBA00022833"/>
    </source>
</evidence>
<keyword evidence="6" id="KW-0804">Transcription</keyword>
<dbReference type="GO" id="GO:0008270">
    <property type="term" value="F:zinc ion binding"/>
    <property type="evidence" value="ECO:0007669"/>
    <property type="project" value="UniProtKB-KW"/>
</dbReference>
<dbReference type="InterPro" id="IPR000679">
    <property type="entry name" value="Znf_GATA"/>
</dbReference>
<dbReference type="GO" id="GO:0043565">
    <property type="term" value="F:sequence-specific DNA binding"/>
    <property type="evidence" value="ECO:0007669"/>
    <property type="project" value="InterPro"/>
</dbReference>
<dbReference type="Proteomes" id="UP000712281">
    <property type="component" value="Unassembled WGS sequence"/>
</dbReference>
<dbReference type="EMBL" id="QGKW02001988">
    <property type="protein sequence ID" value="KAF2554163.1"/>
    <property type="molecule type" value="Genomic_DNA"/>
</dbReference>
<dbReference type="Gene3D" id="3.30.50.10">
    <property type="entry name" value="Erythroid Transcription Factor GATA-1, subunit A"/>
    <property type="match status" value="1"/>
</dbReference>
<name>A0A8S9H7V0_BRACR</name>
<gene>
    <name evidence="10" type="ORF">F2Q68_00036666</name>
</gene>
<dbReference type="GO" id="GO:0006355">
    <property type="term" value="P:regulation of DNA-templated transcription"/>
    <property type="evidence" value="ECO:0007669"/>
    <property type="project" value="InterPro"/>
</dbReference>
<dbReference type="PANTHER" id="PTHR47172">
    <property type="entry name" value="OS01G0976800 PROTEIN"/>
    <property type="match status" value="1"/>
</dbReference>